<dbReference type="InterPro" id="IPR010982">
    <property type="entry name" value="Lambda_DNA-bd_dom_sf"/>
</dbReference>
<dbReference type="InterPro" id="IPR050807">
    <property type="entry name" value="TransReg_Diox_bact_type"/>
</dbReference>
<dbReference type="InterPro" id="IPR001387">
    <property type="entry name" value="Cro/C1-type_HTH"/>
</dbReference>
<dbReference type="CDD" id="cd02209">
    <property type="entry name" value="cupin_XRE_C"/>
    <property type="match status" value="1"/>
</dbReference>
<dbReference type="SUPFAM" id="SSF51182">
    <property type="entry name" value="RmlC-like cupins"/>
    <property type="match status" value="1"/>
</dbReference>
<dbReference type="InterPro" id="IPR014710">
    <property type="entry name" value="RmlC-like_jellyroll"/>
</dbReference>
<dbReference type="CDD" id="cd00093">
    <property type="entry name" value="HTH_XRE"/>
    <property type="match status" value="1"/>
</dbReference>
<dbReference type="PANTHER" id="PTHR46797">
    <property type="entry name" value="HTH-TYPE TRANSCRIPTIONAL REGULATOR"/>
    <property type="match status" value="1"/>
</dbReference>
<evidence type="ECO:0000313" key="3">
    <source>
        <dbReference type="EMBL" id="MEK8028642.1"/>
    </source>
</evidence>
<dbReference type="RefSeq" id="WP_341376428.1">
    <property type="nucleotide sequence ID" value="NZ_JBBUTF010000027.1"/>
</dbReference>
<accession>A0ABU9BFD0</accession>
<evidence type="ECO:0000313" key="4">
    <source>
        <dbReference type="Proteomes" id="UP001368500"/>
    </source>
</evidence>
<dbReference type="PROSITE" id="PS50943">
    <property type="entry name" value="HTH_CROC1"/>
    <property type="match status" value="1"/>
</dbReference>
<sequence>MPALPAAAASALHEPAAGGPPAVGQRLQALRKAQRLSLDELSRRAGVSKSMLSDVERNQANPTVAVVWRLAQALGVSLGDLLAEGGHAVPAPAVSVLPAHAAPLIRSPDGLCELRILGPLDLAGRIEWYELTVQPGGELVSEAHEGGTREHLTVLGGSLSVSCGGAAAGAAAGTDAALPVAPAAAESHLLRHGDSARYAADRPHAIRHAGRGVARALLVVELLG</sequence>
<organism evidence="3 4">
    <name type="scientific">Pseudaquabacterium rugosum</name>
    <dbReference type="NCBI Taxonomy" id="2984194"/>
    <lineage>
        <taxon>Bacteria</taxon>
        <taxon>Pseudomonadati</taxon>
        <taxon>Pseudomonadota</taxon>
        <taxon>Betaproteobacteria</taxon>
        <taxon>Burkholderiales</taxon>
        <taxon>Sphaerotilaceae</taxon>
        <taxon>Pseudaquabacterium</taxon>
    </lineage>
</organism>
<reference evidence="3 4" key="1">
    <citation type="submission" date="2024-04" db="EMBL/GenBank/DDBJ databases">
        <title>Novel species of the genus Ideonella isolated from streams.</title>
        <authorList>
            <person name="Lu H."/>
        </authorList>
    </citation>
    <scope>NUCLEOTIDE SEQUENCE [LARGE SCALE GENOMIC DNA]</scope>
    <source>
        <strain evidence="3 4">BYS139W</strain>
    </source>
</reference>
<keyword evidence="1" id="KW-0238">DNA-binding</keyword>
<keyword evidence="4" id="KW-1185">Reference proteome</keyword>
<dbReference type="PANTHER" id="PTHR46797:SF1">
    <property type="entry name" value="METHYLPHOSPHONATE SYNTHASE"/>
    <property type="match status" value="1"/>
</dbReference>
<proteinExistence type="predicted"/>
<feature type="domain" description="HTH cro/C1-type" evidence="2">
    <location>
        <begin position="27"/>
        <end position="81"/>
    </location>
</feature>
<dbReference type="SUPFAM" id="SSF47413">
    <property type="entry name" value="lambda repressor-like DNA-binding domains"/>
    <property type="match status" value="1"/>
</dbReference>
<evidence type="ECO:0000259" key="2">
    <source>
        <dbReference type="PROSITE" id="PS50943"/>
    </source>
</evidence>
<protein>
    <submittedName>
        <fullName evidence="3">XRE family transcriptional regulator</fullName>
    </submittedName>
</protein>
<dbReference type="Gene3D" id="1.10.260.40">
    <property type="entry name" value="lambda repressor-like DNA-binding domains"/>
    <property type="match status" value="1"/>
</dbReference>
<comment type="caution">
    <text evidence="3">The sequence shown here is derived from an EMBL/GenBank/DDBJ whole genome shotgun (WGS) entry which is preliminary data.</text>
</comment>
<dbReference type="Proteomes" id="UP001368500">
    <property type="component" value="Unassembled WGS sequence"/>
</dbReference>
<dbReference type="Pfam" id="PF01381">
    <property type="entry name" value="HTH_3"/>
    <property type="match status" value="1"/>
</dbReference>
<name>A0ABU9BFD0_9BURK</name>
<gene>
    <name evidence="3" type="ORF">AACH11_22005</name>
</gene>
<evidence type="ECO:0000256" key="1">
    <source>
        <dbReference type="ARBA" id="ARBA00023125"/>
    </source>
</evidence>
<dbReference type="InterPro" id="IPR011051">
    <property type="entry name" value="RmlC_Cupin_sf"/>
</dbReference>
<dbReference type="EMBL" id="JBBUTF010000027">
    <property type="protein sequence ID" value="MEK8028642.1"/>
    <property type="molecule type" value="Genomic_DNA"/>
</dbReference>
<dbReference type="Gene3D" id="2.60.120.10">
    <property type="entry name" value="Jelly Rolls"/>
    <property type="match status" value="1"/>
</dbReference>
<dbReference type="SMART" id="SM00530">
    <property type="entry name" value="HTH_XRE"/>
    <property type="match status" value="1"/>
</dbReference>